<organism evidence="1">
    <name type="scientific">Variovorax paradoxus</name>
    <dbReference type="NCBI Taxonomy" id="34073"/>
    <lineage>
        <taxon>Bacteria</taxon>
        <taxon>Pseudomonadati</taxon>
        <taxon>Pseudomonadota</taxon>
        <taxon>Betaproteobacteria</taxon>
        <taxon>Burkholderiales</taxon>
        <taxon>Comamonadaceae</taxon>
        <taxon>Variovorax</taxon>
    </lineage>
</organism>
<dbReference type="EMBL" id="LR743508">
    <property type="protein sequence ID" value="CAA2110108.1"/>
    <property type="molecule type" value="Genomic_DNA"/>
</dbReference>
<name>A0A679JB36_VARPD</name>
<protein>
    <submittedName>
        <fullName evidence="1">Uncharacterized protein</fullName>
    </submittedName>
</protein>
<dbReference type="AlphaFoldDB" id="A0A679JB36"/>
<dbReference type="RefSeq" id="WP_339094394.1">
    <property type="nucleotide sequence ID" value="NZ_LR743508.1"/>
</dbReference>
<sequence length="65" mass="7224">MSNELRKKLHDLAELCENATDPQTKAIIEAIRLQTAVLNERLFSIELQVGALTKRLENASESTTG</sequence>
<accession>A0A679JB36</accession>
<gene>
    <name evidence="1" type="ORF">VVAX_06377</name>
</gene>
<proteinExistence type="predicted"/>
<evidence type="ECO:0000313" key="1">
    <source>
        <dbReference type="EMBL" id="CAA2110108.1"/>
    </source>
</evidence>
<reference evidence="1" key="1">
    <citation type="submission" date="2019-12" db="EMBL/GenBank/DDBJ databases">
        <authorList>
            <person name="Cremers G."/>
        </authorList>
    </citation>
    <scope>NUCLEOTIDE SEQUENCE</scope>
    <source>
        <strain evidence="1">Vvax</strain>
    </source>
</reference>